<comment type="caution">
    <text evidence="1">The sequence shown here is derived from an EMBL/GenBank/DDBJ whole genome shotgun (WGS) entry which is preliminary data.</text>
</comment>
<sequence>MRGLVPLISAVAAILVSVVYCVLLPSVLPLERTFPLTRRVELDHLKARDRAMHARILQGVVDFSVEGSSDPYLGGYEW</sequence>
<dbReference type="Proteomes" id="UP000516437">
    <property type="component" value="Chromosome 3"/>
</dbReference>
<keyword evidence="2" id="KW-1185">Reference proteome</keyword>
<dbReference type="AlphaFoldDB" id="A0A6A1W4H2"/>
<protein>
    <submittedName>
        <fullName evidence="1">Uncharacterized protein</fullName>
    </submittedName>
</protein>
<gene>
    <name evidence="1" type="ORF">CJ030_MR3G005598</name>
</gene>
<proteinExistence type="predicted"/>
<evidence type="ECO:0000313" key="2">
    <source>
        <dbReference type="Proteomes" id="UP000516437"/>
    </source>
</evidence>
<dbReference type="EMBL" id="RXIC02000021">
    <property type="protein sequence ID" value="KAB1220111.1"/>
    <property type="molecule type" value="Genomic_DNA"/>
</dbReference>
<organism evidence="1 2">
    <name type="scientific">Morella rubra</name>
    <name type="common">Chinese bayberry</name>
    <dbReference type="NCBI Taxonomy" id="262757"/>
    <lineage>
        <taxon>Eukaryota</taxon>
        <taxon>Viridiplantae</taxon>
        <taxon>Streptophyta</taxon>
        <taxon>Embryophyta</taxon>
        <taxon>Tracheophyta</taxon>
        <taxon>Spermatophyta</taxon>
        <taxon>Magnoliopsida</taxon>
        <taxon>eudicotyledons</taxon>
        <taxon>Gunneridae</taxon>
        <taxon>Pentapetalae</taxon>
        <taxon>rosids</taxon>
        <taxon>fabids</taxon>
        <taxon>Fagales</taxon>
        <taxon>Myricaceae</taxon>
        <taxon>Morella</taxon>
    </lineage>
</organism>
<evidence type="ECO:0000313" key="1">
    <source>
        <dbReference type="EMBL" id="KAB1220111.1"/>
    </source>
</evidence>
<name>A0A6A1W4H2_9ROSI</name>
<accession>A0A6A1W4H2</accession>
<dbReference type="OrthoDB" id="1741738at2759"/>
<reference evidence="1 2" key="1">
    <citation type="journal article" date="2019" name="Plant Biotechnol. J.">
        <title>The red bayberry genome and genetic basis of sex determination.</title>
        <authorList>
            <person name="Jia H.M."/>
            <person name="Jia H.J."/>
            <person name="Cai Q.L."/>
            <person name="Wang Y."/>
            <person name="Zhao H.B."/>
            <person name="Yang W.F."/>
            <person name="Wang G.Y."/>
            <person name="Li Y.H."/>
            <person name="Zhan D.L."/>
            <person name="Shen Y.T."/>
            <person name="Niu Q.F."/>
            <person name="Chang L."/>
            <person name="Qiu J."/>
            <person name="Zhao L."/>
            <person name="Xie H.B."/>
            <person name="Fu W.Y."/>
            <person name="Jin J."/>
            <person name="Li X.W."/>
            <person name="Jiao Y."/>
            <person name="Zhou C.C."/>
            <person name="Tu T."/>
            <person name="Chai C.Y."/>
            <person name="Gao J.L."/>
            <person name="Fan L.J."/>
            <person name="van de Weg E."/>
            <person name="Wang J.Y."/>
            <person name="Gao Z.S."/>
        </authorList>
    </citation>
    <scope>NUCLEOTIDE SEQUENCE [LARGE SCALE GENOMIC DNA]</scope>
    <source>
        <tissue evidence="1">Leaves</tissue>
    </source>
</reference>